<dbReference type="Gene3D" id="3.40.50.10090">
    <property type="match status" value="1"/>
</dbReference>
<dbReference type="Proteomes" id="UP001165383">
    <property type="component" value="Unassembled WGS sequence"/>
</dbReference>
<dbReference type="Pfam" id="PF02602">
    <property type="entry name" value="HEM4"/>
    <property type="match status" value="1"/>
</dbReference>
<dbReference type="EMBL" id="JAMGBB010000001">
    <property type="protein sequence ID" value="MCL6741647.1"/>
    <property type="molecule type" value="Genomic_DNA"/>
</dbReference>
<accession>A0ABT0SB88</accession>
<dbReference type="CDD" id="cd06578">
    <property type="entry name" value="HemD"/>
    <property type="match status" value="1"/>
</dbReference>
<evidence type="ECO:0000313" key="2">
    <source>
        <dbReference type="EMBL" id="MCL6741647.1"/>
    </source>
</evidence>
<gene>
    <name evidence="2" type="ORF">LZ518_10940</name>
</gene>
<reference evidence="2" key="1">
    <citation type="submission" date="2022-05" db="EMBL/GenBank/DDBJ databases">
        <authorList>
            <person name="Jo J.-H."/>
            <person name="Im W.-T."/>
        </authorList>
    </citation>
    <scope>NUCLEOTIDE SEQUENCE</scope>
    <source>
        <strain evidence="2">RB56-2</strain>
    </source>
</reference>
<dbReference type="InterPro" id="IPR036108">
    <property type="entry name" value="4pyrrol_syn_uPrphyn_synt_sf"/>
</dbReference>
<protein>
    <submittedName>
        <fullName evidence="2">Uroporphyrinogen-III synthase</fullName>
    </submittedName>
</protein>
<evidence type="ECO:0000313" key="3">
    <source>
        <dbReference type="Proteomes" id="UP001165383"/>
    </source>
</evidence>
<name>A0ABT0SB88_9SPHN</name>
<evidence type="ECO:0000259" key="1">
    <source>
        <dbReference type="Pfam" id="PF02602"/>
    </source>
</evidence>
<keyword evidence="3" id="KW-1185">Reference proteome</keyword>
<dbReference type="InterPro" id="IPR003754">
    <property type="entry name" value="4pyrrol_synth_uPrphyn_synth"/>
</dbReference>
<sequence length="219" mass="23455">MRQVLLLRPEPGLSASAERARRMGLEVIACPLFQVEALAWQAPDPARYDALLLTSANAIRHGGSELDKLRTLPVHVVGRATGQAARDAGFEIASTGGSTVEQLLATLPKELRLLHLAGEDYRDNARQRMDRCIVYRSAAIQEPALPAIEGLVVAVHSARAGLRLAELADRRDATAIAAISDSAAEAVGAGWERIEVAERPNDSSLLALAAMLCHTSRPT</sequence>
<dbReference type="RefSeq" id="WP_249916020.1">
    <property type="nucleotide sequence ID" value="NZ_JAMGBB010000001.1"/>
</dbReference>
<proteinExistence type="predicted"/>
<organism evidence="2 3">
    <name type="scientific">Sphingomonas brevis</name>
    <dbReference type="NCBI Taxonomy" id="2908206"/>
    <lineage>
        <taxon>Bacteria</taxon>
        <taxon>Pseudomonadati</taxon>
        <taxon>Pseudomonadota</taxon>
        <taxon>Alphaproteobacteria</taxon>
        <taxon>Sphingomonadales</taxon>
        <taxon>Sphingomonadaceae</taxon>
        <taxon>Sphingomonas</taxon>
    </lineage>
</organism>
<comment type="caution">
    <text evidence="2">The sequence shown here is derived from an EMBL/GenBank/DDBJ whole genome shotgun (WGS) entry which is preliminary data.</text>
</comment>
<feature type="domain" description="Tetrapyrrole biosynthesis uroporphyrinogen III synthase" evidence="1">
    <location>
        <begin position="16"/>
        <end position="206"/>
    </location>
</feature>
<dbReference type="SUPFAM" id="SSF69618">
    <property type="entry name" value="HemD-like"/>
    <property type="match status" value="1"/>
</dbReference>